<dbReference type="GO" id="GO:0045936">
    <property type="term" value="P:negative regulation of phosphate metabolic process"/>
    <property type="evidence" value="ECO:0007669"/>
    <property type="project" value="InterPro"/>
</dbReference>
<evidence type="ECO:0000256" key="7">
    <source>
        <dbReference type="ARBA" id="ARBA00056181"/>
    </source>
</evidence>
<dbReference type="EMBL" id="OBEI01000001">
    <property type="protein sequence ID" value="SNZ03577.1"/>
    <property type="molecule type" value="Genomic_DNA"/>
</dbReference>
<dbReference type="NCBIfam" id="TIGR02135">
    <property type="entry name" value="phoU_full"/>
    <property type="match status" value="1"/>
</dbReference>
<evidence type="ECO:0000256" key="5">
    <source>
        <dbReference type="ARBA" id="ARBA00022490"/>
    </source>
</evidence>
<evidence type="ECO:0000256" key="6">
    <source>
        <dbReference type="ARBA" id="ARBA00022592"/>
    </source>
</evidence>
<dbReference type="GO" id="GO:0005737">
    <property type="term" value="C:cytoplasm"/>
    <property type="evidence" value="ECO:0007669"/>
    <property type="project" value="UniProtKB-SubCell"/>
</dbReference>
<dbReference type="PANTHER" id="PTHR42930:SF3">
    <property type="entry name" value="PHOSPHATE-SPECIFIC TRANSPORT SYSTEM ACCESSORY PROTEIN PHOU"/>
    <property type="match status" value="1"/>
</dbReference>
<keyword evidence="11" id="KW-1185">Reference proteome</keyword>
<dbReference type="FunFam" id="1.20.58.220:FF:000004">
    <property type="entry name" value="Phosphate-specific transport system accessory protein PhoU"/>
    <property type="match status" value="1"/>
</dbReference>
<dbReference type="Proteomes" id="UP000219036">
    <property type="component" value="Unassembled WGS sequence"/>
</dbReference>
<evidence type="ECO:0000256" key="1">
    <source>
        <dbReference type="ARBA" id="ARBA00004496"/>
    </source>
</evidence>
<dbReference type="Gene3D" id="1.20.58.220">
    <property type="entry name" value="Phosphate transport system protein phou homolog 2, domain 2"/>
    <property type="match status" value="2"/>
</dbReference>
<evidence type="ECO:0000313" key="10">
    <source>
        <dbReference type="EMBL" id="SNZ03577.1"/>
    </source>
</evidence>
<feature type="domain" description="PhoU" evidence="9">
    <location>
        <begin position="120"/>
        <end position="202"/>
    </location>
</feature>
<comment type="similarity">
    <text evidence="2 8">Belongs to the PhoU family.</text>
</comment>
<comment type="function">
    <text evidence="7 8">Plays a role in the regulation of phosphate uptake.</text>
</comment>
<reference evidence="11" key="1">
    <citation type="submission" date="2017-09" db="EMBL/GenBank/DDBJ databases">
        <authorList>
            <person name="Varghese N."/>
            <person name="Submissions S."/>
        </authorList>
    </citation>
    <scope>NUCLEOTIDE SEQUENCE [LARGE SCALE GENOMIC DNA]</scope>
    <source>
        <strain evidence="11">DSM 15103</strain>
    </source>
</reference>
<keyword evidence="5 8" id="KW-0963">Cytoplasm</keyword>
<name>A0A285N428_9AQUI</name>
<evidence type="ECO:0000259" key="9">
    <source>
        <dbReference type="Pfam" id="PF01895"/>
    </source>
</evidence>
<dbReference type="AlphaFoldDB" id="A0A285N428"/>
<accession>A0A285N428</accession>
<dbReference type="GO" id="GO:0030643">
    <property type="term" value="P:intracellular phosphate ion homeostasis"/>
    <property type="evidence" value="ECO:0007669"/>
    <property type="project" value="InterPro"/>
</dbReference>
<dbReference type="SUPFAM" id="SSF109755">
    <property type="entry name" value="PhoU-like"/>
    <property type="match status" value="1"/>
</dbReference>
<evidence type="ECO:0000256" key="2">
    <source>
        <dbReference type="ARBA" id="ARBA00008107"/>
    </source>
</evidence>
<dbReference type="InterPro" id="IPR038078">
    <property type="entry name" value="PhoU-like_sf"/>
</dbReference>
<evidence type="ECO:0000256" key="8">
    <source>
        <dbReference type="PIRNR" id="PIRNR003107"/>
    </source>
</evidence>
<sequence length="221" mass="25866">MLLKPRLEEIRDRLIKMAELADLMIENAVKAIIEHNPEYLKVVDELEPQVDQMEVENETLIITTIARFQPEAKYLRMLVMDLFVNRDLERIGDHAENIKEQAERILTKPKLKEYVDLPVMTEIVINMVRDAVRSLETLDTELAREVISRDDKVDALHEQIIREIYTYMVEDPKNIKVGIRLITVSSNLERVADIATNLAEEVIYMKEGKMLRHQNLEQDEE</sequence>
<dbReference type="InterPro" id="IPR028366">
    <property type="entry name" value="PhoU"/>
</dbReference>
<comment type="subunit">
    <text evidence="3 8">Homodimer.</text>
</comment>
<dbReference type="GO" id="GO:0006817">
    <property type="term" value="P:phosphate ion transport"/>
    <property type="evidence" value="ECO:0007669"/>
    <property type="project" value="UniProtKB-KW"/>
</dbReference>
<organism evidence="10 11">
    <name type="scientific">Persephonella hydrogeniphila</name>
    <dbReference type="NCBI Taxonomy" id="198703"/>
    <lineage>
        <taxon>Bacteria</taxon>
        <taxon>Pseudomonadati</taxon>
        <taxon>Aquificota</taxon>
        <taxon>Aquificia</taxon>
        <taxon>Aquificales</taxon>
        <taxon>Hydrogenothermaceae</taxon>
        <taxon>Persephonella</taxon>
    </lineage>
</organism>
<evidence type="ECO:0000313" key="11">
    <source>
        <dbReference type="Proteomes" id="UP000219036"/>
    </source>
</evidence>
<keyword evidence="4 8" id="KW-0813">Transport</keyword>
<dbReference type="Pfam" id="PF01895">
    <property type="entry name" value="PhoU"/>
    <property type="match status" value="2"/>
</dbReference>
<gene>
    <name evidence="10" type="ORF">SAMN06265182_0415</name>
</gene>
<feature type="domain" description="PhoU" evidence="9">
    <location>
        <begin position="15"/>
        <end position="100"/>
    </location>
</feature>
<protein>
    <recommendedName>
        <fullName evidence="8">Phosphate-specific transport system accessory protein PhoU</fullName>
    </recommendedName>
</protein>
<evidence type="ECO:0000256" key="3">
    <source>
        <dbReference type="ARBA" id="ARBA00011738"/>
    </source>
</evidence>
<proteinExistence type="inferred from homology"/>
<dbReference type="RefSeq" id="WP_096999602.1">
    <property type="nucleotide sequence ID" value="NZ_OBEI01000001.1"/>
</dbReference>
<comment type="subcellular location">
    <subcellularLocation>
        <location evidence="1 8">Cytoplasm</location>
    </subcellularLocation>
</comment>
<dbReference type="PANTHER" id="PTHR42930">
    <property type="entry name" value="PHOSPHATE-SPECIFIC TRANSPORT SYSTEM ACCESSORY PROTEIN PHOU"/>
    <property type="match status" value="1"/>
</dbReference>
<dbReference type="InterPro" id="IPR026022">
    <property type="entry name" value="PhoU_dom"/>
</dbReference>
<dbReference type="OrthoDB" id="9814256at2"/>
<dbReference type="PIRSF" id="PIRSF003107">
    <property type="entry name" value="PhoU"/>
    <property type="match status" value="1"/>
</dbReference>
<evidence type="ECO:0000256" key="4">
    <source>
        <dbReference type="ARBA" id="ARBA00022448"/>
    </source>
</evidence>
<keyword evidence="6 8" id="KW-0592">Phosphate transport</keyword>